<organism evidence="1">
    <name type="scientific">seawater metagenome</name>
    <dbReference type="NCBI Taxonomy" id="1561972"/>
    <lineage>
        <taxon>unclassified sequences</taxon>
        <taxon>metagenomes</taxon>
        <taxon>ecological metagenomes</taxon>
    </lineage>
</organism>
<dbReference type="AlphaFoldDB" id="A0A5E8CM73"/>
<evidence type="ECO:0008006" key="2">
    <source>
        <dbReference type="Google" id="ProtNLM"/>
    </source>
</evidence>
<accession>A0A5E8CM73</accession>
<dbReference type="EMBL" id="CABVLZ010000004">
    <property type="protein sequence ID" value="VVU95462.1"/>
    <property type="molecule type" value="Genomic_DNA"/>
</dbReference>
<evidence type="ECO:0000313" key="1">
    <source>
        <dbReference type="EMBL" id="VVU95462.1"/>
    </source>
</evidence>
<name>A0A5E8CM73_9ZZZZ</name>
<gene>
    <name evidence="1" type="ORF">CPAV1605_1213</name>
</gene>
<reference evidence="1" key="1">
    <citation type="submission" date="2019-09" db="EMBL/GenBank/DDBJ databases">
        <authorList>
            <person name="Needham M D."/>
        </authorList>
    </citation>
    <scope>NUCLEOTIDE SEQUENCE</scope>
</reference>
<proteinExistence type="predicted"/>
<protein>
    <recommendedName>
        <fullName evidence="2">Poly A polymerase head domain-containing protein</fullName>
    </recommendedName>
</protein>
<sequence length="170" mass="19641">MSIVKKIESTLKKLNYKFQSPPILVGGGALEYYKIRKTGHDFDLIISNKDKVQLLKNEEKYKKFGFKFNKFGGVTCEDVDCTINFNKIHLDLIVSLYQYKYSFFNKGAIKIGNIKIASLENVLFLKTLAIVSPTGAVKHRKDVKLIIEEIYRKQYPKLEKYPKVPNITIK</sequence>